<protein>
    <submittedName>
        <fullName evidence="1">Secreted protein</fullName>
    </submittedName>
</protein>
<sequence>LPEFPTHLSYFFVSLYLYRDLLFSVNCVNFHKANCFVNDVVWSAILCHDLYLDIFLSPDPYLGHRDVVLKPWGVRPGSPSIPSSTAIVIIFSTVT</sequence>
<proteinExistence type="predicted"/>
<organism evidence="1">
    <name type="scientific">Brugia timori</name>
    <dbReference type="NCBI Taxonomy" id="42155"/>
    <lineage>
        <taxon>Eukaryota</taxon>
        <taxon>Metazoa</taxon>
        <taxon>Ecdysozoa</taxon>
        <taxon>Nematoda</taxon>
        <taxon>Chromadorea</taxon>
        <taxon>Rhabditida</taxon>
        <taxon>Spirurina</taxon>
        <taxon>Spiruromorpha</taxon>
        <taxon>Filarioidea</taxon>
        <taxon>Onchocercidae</taxon>
        <taxon>Brugia</taxon>
    </lineage>
</organism>
<dbReference type="WBParaSite" id="BTMF_0000163901-mRNA-1">
    <property type="protein sequence ID" value="BTMF_0000163901-mRNA-1"/>
    <property type="gene ID" value="BTMF_0000163901"/>
</dbReference>
<dbReference type="AlphaFoldDB" id="A0A0R3Q5P4"/>
<evidence type="ECO:0000313" key="1">
    <source>
        <dbReference type="WBParaSite" id="BTMF_0000163901-mRNA-1"/>
    </source>
</evidence>
<name>A0A0R3Q5P4_9BILA</name>
<accession>A0A0R3Q5P4</accession>
<reference evidence="1" key="1">
    <citation type="submission" date="2017-02" db="UniProtKB">
        <authorList>
            <consortium name="WormBaseParasite"/>
        </authorList>
    </citation>
    <scope>IDENTIFICATION</scope>
</reference>